<dbReference type="EMBL" id="AJWJ01000178">
    <property type="protein sequence ID" value="KAF2073858.1"/>
    <property type="molecule type" value="Genomic_DNA"/>
</dbReference>
<dbReference type="OrthoDB" id="14800at2759"/>
<evidence type="ECO:0008006" key="3">
    <source>
        <dbReference type="Google" id="ProtNLM"/>
    </source>
</evidence>
<dbReference type="PANTHER" id="PTHR31630:SF10">
    <property type="entry name" value="PHYTANOYL-COA DIOXYGENASE"/>
    <property type="match status" value="1"/>
</dbReference>
<sequence>MESNHSLEDCNIFDDNWPQWRKDLYNNGWAIVKNAITRERAEQYRQRFWDWVEVHRPGAKRNDPKSWSQHTLGADMFHGIIHGNIAHEQFMWDIRCEPAVLDIFKQIYNTEKLLASFDGGNISRPLRESEMGRSWAHFDQGHDKFGFRCIQGLMNLEECGPHDGGLIVLQDSHKLHDTYFQTTKETSSKDWYKFQGDPREIPLFSKCQKIKVCCDPGDFVLWDSRTIHWACAPTKNKGANRCRMVTYVSMQPASLATTATIAAKQDAFYGKFNTSHWAAESINVFGGIKQVNNVVLNPTIEKLAGLEYYDE</sequence>
<accession>A0A8J4V029</accession>
<protein>
    <recommendedName>
        <fullName evidence="3">Phytanoyl-CoA dioxygenase</fullName>
    </recommendedName>
</protein>
<comment type="caution">
    <text evidence="1">The sequence shown here is derived from an EMBL/GenBank/DDBJ whole genome shotgun (WGS) entry which is preliminary data.</text>
</comment>
<reference evidence="1" key="1">
    <citation type="submission" date="2020-01" db="EMBL/GenBank/DDBJ databases">
        <title>Development of genomics and gene disruption for Polysphondylium violaceum indicates a role for the polyketide synthase stlB in stalk morphogenesis.</title>
        <authorList>
            <person name="Narita B."/>
            <person name="Kawabe Y."/>
            <person name="Kin K."/>
            <person name="Saito T."/>
            <person name="Gibbs R."/>
            <person name="Kuspa A."/>
            <person name="Muzny D."/>
            <person name="Queller D."/>
            <person name="Richards S."/>
            <person name="Strassman J."/>
            <person name="Sucgang R."/>
            <person name="Worley K."/>
            <person name="Schaap P."/>
        </authorList>
    </citation>
    <scope>NUCLEOTIDE SEQUENCE</scope>
    <source>
        <strain evidence="1">QSvi11</strain>
    </source>
</reference>
<gene>
    <name evidence="1" type="ORF">CYY_004818</name>
</gene>
<dbReference type="SUPFAM" id="SSF51197">
    <property type="entry name" value="Clavaminate synthase-like"/>
    <property type="match status" value="1"/>
</dbReference>
<evidence type="ECO:0000313" key="2">
    <source>
        <dbReference type="Proteomes" id="UP000695562"/>
    </source>
</evidence>
<dbReference type="Gene3D" id="2.60.120.620">
    <property type="entry name" value="q2cbj1_9rhob like domain"/>
    <property type="match status" value="1"/>
</dbReference>
<dbReference type="Proteomes" id="UP000695562">
    <property type="component" value="Unassembled WGS sequence"/>
</dbReference>
<dbReference type="Pfam" id="PF05721">
    <property type="entry name" value="PhyH"/>
    <property type="match status" value="1"/>
</dbReference>
<dbReference type="AlphaFoldDB" id="A0A8J4V029"/>
<name>A0A8J4V029_9MYCE</name>
<dbReference type="PANTHER" id="PTHR31630">
    <property type="entry name" value="PHYTANOYL-COA DIOXYGENASE-RELATED-RELATED"/>
    <property type="match status" value="1"/>
</dbReference>
<evidence type="ECO:0000313" key="1">
    <source>
        <dbReference type="EMBL" id="KAF2073858.1"/>
    </source>
</evidence>
<proteinExistence type="predicted"/>
<dbReference type="InterPro" id="IPR008775">
    <property type="entry name" value="Phytyl_CoA_dOase-like"/>
</dbReference>
<keyword evidence="2" id="KW-1185">Reference proteome</keyword>
<organism evidence="1 2">
    <name type="scientific">Polysphondylium violaceum</name>
    <dbReference type="NCBI Taxonomy" id="133409"/>
    <lineage>
        <taxon>Eukaryota</taxon>
        <taxon>Amoebozoa</taxon>
        <taxon>Evosea</taxon>
        <taxon>Eumycetozoa</taxon>
        <taxon>Dictyostelia</taxon>
        <taxon>Dictyosteliales</taxon>
        <taxon>Dictyosteliaceae</taxon>
        <taxon>Polysphondylium</taxon>
    </lineage>
</organism>